<dbReference type="EMBL" id="CAJRST010007779">
    <property type="protein sequence ID" value="CAG5897156.1"/>
    <property type="molecule type" value="Genomic_DNA"/>
</dbReference>
<name>A0A8S4ARV4_9TELE</name>
<evidence type="ECO:0000313" key="1">
    <source>
        <dbReference type="EMBL" id="CAG5897156.1"/>
    </source>
</evidence>
<accession>A0A8S4ARV4</accession>
<dbReference type="AlphaFoldDB" id="A0A8S4ARV4"/>
<dbReference type="Proteomes" id="UP000677803">
    <property type="component" value="Unassembled WGS sequence"/>
</dbReference>
<evidence type="ECO:0000313" key="2">
    <source>
        <dbReference type="Proteomes" id="UP000677803"/>
    </source>
</evidence>
<proteinExistence type="predicted"/>
<reference evidence="1" key="1">
    <citation type="submission" date="2021-05" db="EMBL/GenBank/DDBJ databases">
        <authorList>
            <person name="Tigano A."/>
        </authorList>
    </citation>
    <scope>NUCLEOTIDE SEQUENCE</scope>
</reference>
<protein>
    <submittedName>
        <fullName evidence="1">(Atlantic silverside) hypothetical protein</fullName>
    </submittedName>
</protein>
<gene>
    <name evidence="1" type="ORF">MMEN_LOCUS8198</name>
</gene>
<keyword evidence="2" id="KW-1185">Reference proteome</keyword>
<organism evidence="1 2">
    <name type="scientific">Menidia menidia</name>
    <name type="common">Atlantic silverside</name>
    <dbReference type="NCBI Taxonomy" id="238744"/>
    <lineage>
        <taxon>Eukaryota</taxon>
        <taxon>Metazoa</taxon>
        <taxon>Chordata</taxon>
        <taxon>Craniata</taxon>
        <taxon>Vertebrata</taxon>
        <taxon>Euteleostomi</taxon>
        <taxon>Actinopterygii</taxon>
        <taxon>Neopterygii</taxon>
        <taxon>Teleostei</taxon>
        <taxon>Neoteleostei</taxon>
        <taxon>Acanthomorphata</taxon>
        <taxon>Ovalentaria</taxon>
        <taxon>Atherinomorphae</taxon>
        <taxon>Atheriniformes</taxon>
        <taxon>Atherinopsidae</taxon>
        <taxon>Menidiinae</taxon>
        <taxon>Menidia</taxon>
    </lineage>
</organism>
<sequence>MYFLPDECRMVKCERLNEIADLGSARGTLEKRCVHLLVVVARGVTSTWTAIFCCPAEHQYHAVSLICSFLKVTENVPDLSSLMASEESS</sequence>
<comment type="caution">
    <text evidence="1">The sequence shown here is derived from an EMBL/GenBank/DDBJ whole genome shotgun (WGS) entry which is preliminary data.</text>
</comment>